<name>A0A183B135_9TREM</name>
<feature type="coiled-coil region" evidence="1">
    <location>
        <begin position="3"/>
        <end position="30"/>
    </location>
</feature>
<dbReference type="EMBL" id="UZAN01053911">
    <property type="protein sequence ID" value="VDP90192.1"/>
    <property type="molecule type" value="Genomic_DNA"/>
</dbReference>
<protein>
    <submittedName>
        <fullName evidence="5">Spindle and centriole-associated protein 1</fullName>
    </submittedName>
</protein>
<keyword evidence="4" id="KW-1185">Reference proteome</keyword>
<feature type="compositionally biased region" description="Basic and acidic residues" evidence="2">
    <location>
        <begin position="85"/>
        <end position="98"/>
    </location>
</feature>
<proteinExistence type="predicted"/>
<dbReference type="Proteomes" id="UP000272942">
    <property type="component" value="Unassembled WGS sequence"/>
</dbReference>
<evidence type="ECO:0000256" key="1">
    <source>
        <dbReference type="SAM" id="Coils"/>
    </source>
</evidence>
<gene>
    <name evidence="3" type="ORF">ECPE_LOCUS12920</name>
</gene>
<dbReference type="WBParaSite" id="ECPE_0001295801-mRNA-1">
    <property type="protein sequence ID" value="ECPE_0001295801-mRNA-1"/>
    <property type="gene ID" value="ECPE_0001295801"/>
</dbReference>
<reference evidence="5" key="1">
    <citation type="submission" date="2016-06" db="UniProtKB">
        <authorList>
            <consortium name="WormBaseParasite"/>
        </authorList>
    </citation>
    <scope>IDENTIFICATION</scope>
</reference>
<accession>A0A183B135</accession>
<evidence type="ECO:0000313" key="5">
    <source>
        <dbReference type="WBParaSite" id="ECPE_0001295801-mRNA-1"/>
    </source>
</evidence>
<evidence type="ECO:0000256" key="2">
    <source>
        <dbReference type="SAM" id="MobiDB-lite"/>
    </source>
</evidence>
<sequence length="130" mass="15365">MAIRKTQEENKALEEETRKMEQRLQMLKSVLYKDMPKDVGNNYAERLLVHRYRKDPPIRPQLTKKPDEANATIAPEIDVVDEEEPPRTPKPDAFEWHPNDLYATRANPTDELTTIELIKQHLNRMTMDRQ</sequence>
<keyword evidence="1" id="KW-0175">Coiled coil</keyword>
<evidence type="ECO:0000313" key="3">
    <source>
        <dbReference type="EMBL" id="VDP90192.1"/>
    </source>
</evidence>
<dbReference type="AlphaFoldDB" id="A0A183B135"/>
<reference evidence="3 4" key="2">
    <citation type="submission" date="2018-11" db="EMBL/GenBank/DDBJ databases">
        <authorList>
            <consortium name="Pathogen Informatics"/>
        </authorList>
    </citation>
    <scope>NUCLEOTIDE SEQUENCE [LARGE SCALE GENOMIC DNA]</scope>
    <source>
        <strain evidence="3 4">Egypt</strain>
    </source>
</reference>
<organism evidence="5">
    <name type="scientific">Echinostoma caproni</name>
    <dbReference type="NCBI Taxonomy" id="27848"/>
    <lineage>
        <taxon>Eukaryota</taxon>
        <taxon>Metazoa</taxon>
        <taxon>Spiralia</taxon>
        <taxon>Lophotrochozoa</taxon>
        <taxon>Platyhelminthes</taxon>
        <taxon>Trematoda</taxon>
        <taxon>Digenea</taxon>
        <taxon>Plagiorchiida</taxon>
        <taxon>Echinostomata</taxon>
        <taxon>Echinostomatoidea</taxon>
        <taxon>Echinostomatidae</taxon>
        <taxon>Echinostoma</taxon>
    </lineage>
</organism>
<feature type="region of interest" description="Disordered" evidence="2">
    <location>
        <begin position="57"/>
        <end position="99"/>
    </location>
</feature>
<dbReference type="OrthoDB" id="6226111at2759"/>
<evidence type="ECO:0000313" key="4">
    <source>
        <dbReference type="Proteomes" id="UP000272942"/>
    </source>
</evidence>